<dbReference type="Gene3D" id="2.160.20.10">
    <property type="entry name" value="Single-stranded right-handed beta-helix, Pectin lyase-like"/>
    <property type="match status" value="1"/>
</dbReference>
<organism evidence="6 7">
    <name type="scientific">Paenibacillus shunpengii</name>
    <dbReference type="NCBI Taxonomy" id="2054424"/>
    <lineage>
        <taxon>Bacteria</taxon>
        <taxon>Bacillati</taxon>
        <taxon>Bacillota</taxon>
        <taxon>Bacilli</taxon>
        <taxon>Bacillales</taxon>
        <taxon>Paenibacillaceae</taxon>
        <taxon>Paenibacillus</taxon>
    </lineage>
</organism>
<accession>A0ABW5SNG5</accession>
<dbReference type="InterPro" id="IPR006626">
    <property type="entry name" value="PbH1"/>
</dbReference>
<evidence type="ECO:0000313" key="6">
    <source>
        <dbReference type="EMBL" id="MFD2700849.1"/>
    </source>
</evidence>
<keyword evidence="7" id="KW-1185">Reference proteome</keyword>
<protein>
    <submittedName>
        <fullName evidence="6">Choice-of-anchor Q domain-containing protein</fullName>
    </submittedName>
</protein>
<comment type="subcellular location">
    <subcellularLocation>
        <location evidence="1">Secreted</location>
    </subcellularLocation>
</comment>
<dbReference type="InterPro" id="IPR052052">
    <property type="entry name" value="Polysaccharide_Lyase_9"/>
</dbReference>
<dbReference type="InterPro" id="IPR011050">
    <property type="entry name" value="Pectin_lyase_fold/virulence"/>
</dbReference>
<dbReference type="Gene3D" id="2.60.120.260">
    <property type="entry name" value="Galactose-binding domain-like"/>
    <property type="match status" value="1"/>
</dbReference>
<name>A0ABW5SNG5_9BACL</name>
<gene>
    <name evidence="6" type="ORF">ACFSVM_10250</name>
</gene>
<dbReference type="SMART" id="SM00710">
    <property type="entry name" value="PbH1"/>
    <property type="match status" value="5"/>
</dbReference>
<dbReference type="SUPFAM" id="SSF51126">
    <property type="entry name" value="Pectin lyase-like"/>
    <property type="match status" value="1"/>
</dbReference>
<evidence type="ECO:0000256" key="5">
    <source>
        <dbReference type="SAM" id="SignalP"/>
    </source>
</evidence>
<feature type="region of interest" description="Disordered" evidence="4">
    <location>
        <begin position="424"/>
        <end position="447"/>
    </location>
</feature>
<keyword evidence="3 5" id="KW-0732">Signal</keyword>
<keyword evidence="2" id="KW-0964">Secreted</keyword>
<dbReference type="RefSeq" id="WP_256209960.1">
    <property type="nucleotide sequence ID" value="NZ_JBHUMJ010000002.1"/>
</dbReference>
<comment type="caution">
    <text evidence="6">The sequence shown here is derived from an EMBL/GenBank/DDBJ whole genome shotgun (WGS) entry which is preliminary data.</text>
</comment>
<proteinExistence type="predicted"/>
<evidence type="ECO:0000256" key="3">
    <source>
        <dbReference type="ARBA" id="ARBA00022729"/>
    </source>
</evidence>
<sequence>MMMKKSLAKLFTAAMCLISASLLGASLDKAHADTAYYVSPTGQNSSGYGTNPSTPFRTIQYAADRTNPGDTVYVMNGTYSETNNEAVLKVTRSGNENAYITYKNYPGHSPKLTTDSAWNHILVASASYIRIEGFEIAGNNANLTVSQGEARYNHYLQNYPSGTVDWDYMAVTNTNGINVKPASTTSAKPSHIIIENNSVHDVPGGGILTEESDYITIQNNNVYNNAWYAVYANSGISVFHSYNSDNNTSNYKNIVRNNEVYNNKGLVKWVKTEDYSDGNGIIIDDNKNTQLNGRLAPYTGKTLVTNNITYNNGGSGIHAYSSARVDIMNNTSYQNASQLNYGEIYAHDSTNVNLFNNIMYARTGRHITSNSNNSNVNYNYNIYYNGTPAVSGPNDITSDPLFYNAEAGDFRVHIGSKAIDNGTSSLAPNHDFSDNSRPRGFAPDRGAYESQNIIGNPSFEWGSLTGWDKEQNAAGITVVSNGTYSGTHKVAFDTTAATKLSQSRTAPATKTYTATAYITTNIADNIKLNIEVNGVAKGTQTVAAGGGYKKATVTFSANANDTIKVSITAPQTSGGWVGIDNISVE</sequence>
<evidence type="ECO:0000313" key="7">
    <source>
        <dbReference type="Proteomes" id="UP001597540"/>
    </source>
</evidence>
<reference evidence="7" key="1">
    <citation type="journal article" date="2019" name="Int. J. Syst. Evol. Microbiol.">
        <title>The Global Catalogue of Microorganisms (GCM) 10K type strain sequencing project: providing services to taxonomists for standard genome sequencing and annotation.</title>
        <authorList>
            <consortium name="The Broad Institute Genomics Platform"/>
            <consortium name="The Broad Institute Genome Sequencing Center for Infectious Disease"/>
            <person name="Wu L."/>
            <person name="Ma J."/>
        </authorList>
    </citation>
    <scope>NUCLEOTIDE SEQUENCE [LARGE SCALE GENOMIC DNA]</scope>
    <source>
        <strain evidence="7">KCTC 33849</strain>
    </source>
</reference>
<dbReference type="Proteomes" id="UP001597540">
    <property type="component" value="Unassembled WGS sequence"/>
</dbReference>
<evidence type="ECO:0000256" key="1">
    <source>
        <dbReference type="ARBA" id="ARBA00004613"/>
    </source>
</evidence>
<dbReference type="PANTHER" id="PTHR40088">
    <property type="entry name" value="PECTATE LYASE (EUROFUNG)"/>
    <property type="match status" value="1"/>
</dbReference>
<evidence type="ECO:0000256" key="2">
    <source>
        <dbReference type="ARBA" id="ARBA00022525"/>
    </source>
</evidence>
<dbReference type="EMBL" id="JBHUMJ010000002">
    <property type="protein sequence ID" value="MFD2700849.1"/>
    <property type="molecule type" value="Genomic_DNA"/>
</dbReference>
<dbReference type="InterPro" id="IPR059226">
    <property type="entry name" value="Choice_anch_Q_dom"/>
</dbReference>
<evidence type="ECO:0000256" key="4">
    <source>
        <dbReference type="SAM" id="MobiDB-lite"/>
    </source>
</evidence>
<feature type="chain" id="PRO_5047030903" evidence="5">
    <location>
        <begin position="25"/>
        <end position="585"/>
    </location>
</feature>
<dbReference type="PANTHER" id="PTHR40088:SF2">
    <property type="entry name" value="SECRETED SUGAR HYDROLASE"/>
    <property type="match status" value="1"/>
</dbReference>
<feature type="signal peptide" evidence="5">
    <location>
        <begin position="1"/>
        <end position="24"/>
    </location>
</feature>
<dbReference type="NCBIfam" id="NF041518">
    <property type="entry name" value="choice_anch_Q"/>
    <property type="match status" value="1"/>
</dbReference>
<dbReference type="InterPro" id="IPR012334">
    <property type="entry name" value="Pectin_lyas_fold"/>
</dbReference>